<evidence type="ECO:0000313" key="2">
    <source>
        <dbReference type="EMBL" id="BAT97547.1"/>
    </source>
</evidence>
<reference evidence="2 3" key="1">
    <citation type="journal article" date="2015" name="Sci. Rep.">
        <title>The power of single molecule real-time sequencing technology in the de novo assembly of a eukaryotic genome.</title>
        <authorList>
            <person name="Sakai H."/>
            <person name="Naito K."/>
            <person name="Ogiso-Tanaka E."/>
            <person name="Takahashi Y."/>
            <person name="Iseki K."/>
            <person name="Muto C."/>
            <person name="Satou K."/>
            <person name="Teruya K."/>
            <person name="Shiroma A."/>
            <person name="Shimoji M."/>
            <person name="Hirano T."/>
            <person name="Itoh T."/>
            <person name="Kaga A."/>
            <person name="Tomooka N."/>
        </authorList>
    </citation>
    <scope>NUCLEOTIDE SEQUENCE [LARGE SCALE GENOMIC DNA]</scope>
    <source>
        <strain evidence="3">cv. Shumari</strain>
    </source>
</reference>
<evidence type="ECO:0000313" key="3">
    <source>
        <dbReference type="Proteomes" id="UP000291084"/>
    </source>
</evidence>
<dbReference type="Proteomes" id="UP000291084">
    <property type="component" value="Chromosome 9"/>
</dbReference>
<feature type="compositionally biased region" description="Polar residues" evidence="1">
    <location>
        <begin position="88"/>
        <end position="105"/>
    </location>
</feature>
<feature type="region of interest" description="Disordered" evidence="1">
    <location>
        <begin position="62"/>
        <end position="139"/>
    </location>
</feature>
<keyword evidence="3" id="KW-1185">Reference proteome</keyword>
<evidence type="ECO:0000256" key="1">
    <source>
        <dbReference type="SAM" id="MobiDB-lite"/>
    </source>
</evidence>
<organism evidence="2 3">
    <name type="scientific">Vigna angularis var. angularis</name>
    <dbReference type="NCBI Taxonomy" id="157739"/>
    <lineage>
        <taxon>Eukaryota</taxon>
        <taxon>Viridiplantae</taxon>
        <taxon>Streptophyta</taxon>
        <taxon>Embryophyta</taxon>
        <taxon>Tracheophyta</taxon>
        <taxon>Spermatophyta</taxon>
        <taxon>Magnoliopsida</taxon>
        <taxon>eudicotyledons</taxon>
        <taxon>Gunneridae</taxon>
        <taxon>Pentapetalae</taxon>
        <taxon>rosids</taxon>
        <taxon>fabids</taxon>
        <taxon>Fabales</taxon>
        <taxon>Fabaceae</taxon>
        <taxon>Papilionoideae</taxon>
        <taxon>50 kb inversion clade</taxon>
        <taxon>NPAAA clade</taxon>
        <taxon>indigoferoid/millettioid clade</taxon>
        <taxon>Phaseoleae</taxon>
        <taxon>Vigna</taxon>
    </lineage>
</organism>
<dbReference type="AlphaFoldDB" id="A0A0S3SXM8"/>
<dbReference type="EMBL" id="AP015042">
    <property type="protein sequence ID" value="BAT97547.1"/>
    <property type="molecule type" value="Genomic_DNA"/>
</dbReference>
<name>A0A0S3SXM8_PHAAN</name>
<feature type="compositionally biased region" description="Basic and acidic residues" evidence="1">
    <location>
        <begin position="124"/>
        <end position="139"/>
    </location>
</feature>
<proteinExistence type="predicted"/>
<sequence length="208" mass="23301">MRSGGVLGRLEFFLVLKKIWIWPKAFFPSRRIRGSATSLILPSRVPRDFSLSSPTVFPTRTLPPLPKRSPLTTVTQPPRPCFPDPATASLSESVSAQAPISSFSSPPLRVRERDSRPSVPCRHHPSEANHRELPRQEDDVDEKFKEGIRFVILLLRLVLITYLLGEERIQNPDKIKSEEEAEGSVRKCVNMEDACLAVGVNMAVGEYG</sequence>
<accession>A0A0S3SXM8</accession>
<protein>
    <submittedName>
        <fullName evidence="2">Uncharacterized protein</fullName>
    </submittedName>
</protein>
<gene>
    <name evidence="2" type="primary">Vigan.09G101700</name>
    <name evidence="2" type="ORF">VIGAN_09101700</name>
</gene>